<feature type="compositionally biased region" description="Acidic residues" evidence="1">
    <location>
        <begin position="398"/>
        <end position="425"/>
    </location>
</feature>
<feature type="region of interest" description="Disordered" evidence="1">
    <location>
        <begin position="532"/>
        <end position="575"/>
    </location>
</feature>
<organism evidence="3 4">
    <name type="scientific">Agrocybe pediades</name>
    <dbReference type="NCBI Taxonomy" id="84607"/>
    <lineage>
        <taxon>Eukaryota</taxon>
        <taxon>Fungi</taxon>
        <taxon>Dikarya</taxon>
        <taxon>Basidiomycota</taxon>
        <taxon>Agaricomycotina</taxon>
        <taxon>Agaricomycetes</taxon>
        <taxon>Agaricomycetidae</taxon>
        <taxon>Agaricales</taxon>
        <taxon>Agaricineae</taxon>
        <taxon>Strophariaceae</taxon>
        <taxon>Agrocybe</taxon>
    </lineage>
</organism>
<feature type="compositionally biased region" description="Pro residues" evidence="1">
    <location>
        <begin position="72"/>
        <end position="83"/>
    </location>
</feature>
<feature type="compositionally biased region" description="Polar residues" evidence="1">
    <location>
        <begin position="62"/>
        <end position="71"/>
    </location>
</feature>
<dbReference type="Proteomes" id="UP000521872">
    <property type="component" value="Unassembled WGS sequence"/>
</dbReference>
<feature type="compositionally biased region" description="Polar residues" evidence="1">
    <location>
        <begin position="1"/>
        <end position="36"/>
    </location>
</feature>
<protein>
    <recommendedName>
        <fullName evidence="2">AAA+ ATPase domain-containing protein</fullName>
    </recommendedName>
</protein>
<feature type="region of interest" description="Disordered" evidence="1">
    <location>
        <begin position="100"/>
        <end position="124"/>
    </location>
</feature>
<dbReference type="PANTHER" id="PTHR23389:SF21">
    <property type="entry name" value="ATPASE FAMILY AAA DOMAIN-CONTAINING PROTEIN 5"/>
    <property type="match status" value="1"/>
</dbReference>
<feature type="compositionally biased region" description="Basic residues" evidence="1">
    <location>
        <begin position="366"/>
        <end position="394"/>
    </location>
</feature>
<dbReference type="PANTHER" id="PTHR23389">
    <property type="entry name" value="CHROMOSOME TRANSMISSION FIDELITY FACTOR 18"/>
    <property type="match status" value="1"/>
</dbReference>
<accession>A0A8H4VQP2</accession>
<dbReference type="GO" id="GO:0003677">
    <property type="term" value="F:DNA binding"/>
    <property type="evidence" value="ECO:0007669"/>
    <property type="project" value="TreeGrafter"/>
</dbReference>
<feature type="region of interest" description="Disordered" evidence="1">
    <location>
        <begin position="1"/>
        <end position="86"/>
    </location>
</feature>
<dbReference type="SMART" id="SM00382">
    <property type="entry name" value="AAA"/>
    <property type="match status" value="1"/>
</dbReference>
<dbReference type="Gene3D" id="3.40.50.300">
    <property type="entry name" value="P-loop containing nucleotide triphosphate hydrolases"/>
    <property type="match status" value="1"/>
</dbReference>
<sequence>MTSGGRKNTATKTQPSSSKPSLKQTTLFRSFSSSKNATKEIPAETKVSPQDAAVMTPADNAPVSSTNESTLQPPPEPPVPPKPVDVQTIVDDSPIDLTEAIDVDAGEDIPKSVPSPDRRSPSITIIEDDFITIVPPPSVRPAETSKKKGVNLKGRTREEPIVIVSPIKVSSASQDVNKPIHPFFMSKPKAASLSVRPALARTSKSTSHALSPPFPDGDSQHVRGPQSHPAARSTTLSKRASKNCKEDFDGSNDYSFLKARETLQAESTEFMVQRTPDASVKSLTNGIPEEHISSHPAISRLVNDNSENWPESRRPWSDKWRPSCAQEVLGNEKSAIYLRNWLRALELQFEDNTDPISTDLNQGKSSKGKSKQSNKGIKRSRIVRTVEKRRKRSRLGSDDEDDSWIAYTDESEEEEVNYEELDELEEIHAEVPASSSSSAPHDFPLLSNDSQEEDLGQLHNTILLSGPSGSGKTASVYACAEELGWDVFEVYPGVGKRNGSNVDNLIGEVGKNHLVLQNRQNTDVLKSFLSKKGSTQSNGEDIPSADISQPAYSPRKKPTASNDISGLEDGSEQASNTIKPIRQSLILLEEVDILFKDDLNFWTTVTRIIKDCKRPVICTCNDISLVPISELPLQSIIYFEPCPVEVATSYLEALCLAEGYAVERKAVSRLYMYPDCDSGLNDPRPDLRRAINSLQVICSTNCSPQHRSEPIGSSSTLQQNSRSTGRKLVDKIQFMSYLDGNLVQNCVDCDVTTELSSYLPSENDEIGHSILYDIHATDRLEFGRYDRQEDIICTAVETASRLFDMDQEQDAREERKCEEARREAVRDQRDVMREICPLAVWSRGNGSLWLEYMPYVRQMVEAEDEEEAREMEKRRSVRSGRMTRNSAGRGGYVRTISLTESGRDRLDRCGI</sequence>
<dbReference type="InterPro" id="IPR027417">
    <property type="entry name" value="P-loop_NTPase"/>
</dbReference>
<feature type="region of interest" description="Disordered" evidence="1">
    <location>
        <begin position="703"/>
        <end position="722"/>
    </location>
</feature>
<comment type="caution">
    <text evidence="3">The sequence shown here is derived from an EMBL/GenBank/DDBJ whole genome shotgun (WGS) entry which is preliminary data.</text>
</comment>
<feature type="region of interest" description="Disordered" evidence="1">
    <location>
        <begin position="356"/>
        <end position="449"/>
    </location>
</feature>
<evidence type="ECO:0000259" key="2">
    <source>
        <dbReference type="SMART" id="SM00382"/>
    </source>
</evidence>
<proteinExistence type="predicted"/>
<evidence type="ECO:0000313" key="4">
    <source>
        <dbReference type="Proteomes" id="UP000521872"/>
    </source>
</evidence>
<name>A0A8H4VQP2_9AGAR</name>
<dbReference type="EMBL" id="JAACJL010000016">
    <property type="protein sequence ID" value="KAF4619346.1"/>
    <property type="molecule type" value="Genomic_DNA"/>
</dbReference>
<reference evidence="3 4" key="1">
    <citation type="submission" date="2019-12" db="EMBL/GenBank/DDBJ databases">
        <authorList>
            <person name="Floudas D."/>
            <person name="Bentzer J."/>
            <person name="Ahren D."/>
            <person name="Johansson T."/>
            <person name="Persson P."/>
            <person name="Tunlid A."/>
        </authorList>
    </citation>
    <scope>NUCLEOTIDE SEQUENCE [LARGE SCALE GENOMIC DNA]</scope>
    <source>
        <strain evidence="3 4">CBS 102.39</strain>
    </source>
</reference>
<dbReference type="InterPro" id="IPR003593">
    <property type="entry name" value="AAA+_ATPase"/>
</dbReference>
<keyword evidence="4" id="KW-1185">Reference proteome</keyword>
<gene>
    <name evidence="3" type="ORF">D9613_005074</name>
</gene>
<evidence type="ECO:0000313" key="3">
    <source>
        <dbReference type="EMBL" id="KAF4619346.1"/>
    </source>
</evidence>
<dbReference type="SUPFAM" id="SSF52540">
    <property type="entry name" value="P-loop containing nucleoside triphosphate hydrolases"/>
    <property type="match status" value="1"/>
</dbReference>
<feature type="compositionally biased region" description="Low complexity" evidence="1">
    <location>
        <begin position="430"/>
        <end position="440"/>
    </location>
</feature>
<evidence type="ECO:0000256" key="1">
    <source>
        <dbReference type="SAM" id="MobiDB-lite"/>
    </source>
</evidence>
<feature type="domain" description="AAA+ ATPase" evidence="2">
    <location>
        <begin position="458"/>
        <end position="643"/>
    </location>
</feature>
<dbReference type="GO" id="GO:0005634">
    <property type="term" value="C:nucleus"/>
    <property type="evidence" value="ECO:0007669"/>
    <property type="project" value="TreeGrafter"/>
</dbReference>
<feature type="region of interest" description="Disordered" evidence="1">
    <location>
        <begin position="864"/>
        <end position="889"/>
    </location>
</feature>
<dbReference type="AlphaFoldDB" id="A0A8H4VQP2"/>
<feature type="region of interest" description="Disordered" evidence="1">
    <location>
        <begin position="195"/>
        <end position="244"/>
    </location>
</feature>